<evidence type="ECO:0000256" key="7">
    <source>
        <dbReference type="ARBA" id="ARBA00013025"/>
    </source>
</evidence>
<dbReference type="PANTHER" id="PTHR11136">
    <property type="entry name" value="FOLYLPOLYGLUTAMATE SYNTHASE-RELATED"/>
    <property type="match status" value="1"/>
</dbReference>
<evidence type="ECO:0000256" key="8">
    <source>
        <dbReference type="ARBA" id="ARBA00019357"/>
    </source>
</evidence>
<evidence type="ECO:0000313" key="26">
    <source>
        <dbReference type="Proteomes" id="UP001310022"/>
    </source>
</evidence>
<comment type="pathway">
    <text evidence="4">Cofactor biosynthesis; tetrahydrofolylpolyglutamate biosynthesis.</text>
</comment>
<keyword evidence="12 22" id="KW-0067">ATP-binding</keyword>
<evidence type="ECO:0000256" key="13">
    <source>
        <dbReference type="ARBA" id="ARBA00022842"/>
    </source>
</evidence>
<accession>A0AAN4VWC9</accession>
<keyword evidence="26" id="KW-1185">Reference proteome</keyword>
<evidence type="ECO:0000259" key="24">
    <source>
        <dbReference type="Pfam" id="PF08245"/>
    </source>
</evidence>
<dbReference type="Pfam" id="PF02875">
    <property type="entry name" value="Mur_ligase_C"/>
    <property type="match status" value="1"/>
</dbReference>
<dbReference type="PANTHER" id="PTHR11136:SF0">
    <property type="entry name" value="DIHYDROFOLATE SYNTHETASE-RELATED"/>
    <property type="match status" value="1"/>
</dbReference>
<organism evidence="25 26">
    <name type="scientific">Persicobacter diffluens</name>
    <dbReference type="NCBI Taxonomy" id="981"/>
    <lineage>
        <taxon>Bacteria</taxon>
        <taxon>Pseudomonadati</taxon>
        <taxon>Bacteroidota</taxon>
        <taxon>Cytophagia</taxon>
        <taxon>Cytophagales</taxon>
        <taxon>Persicobacteraceae</taxon>
        <taxon>Persicobacter</taxon>
    </lineage>
</organism>
<dbReference type="EC" id="6.3.2.17" evidence="7"/>
<comment type="catalytic activity">
    <reaction evidence="20">
        <text>(6R)-5,10-methylenetetrahydrofolyl-(gamma-L-Glu)(n) + L-glutamate + ATP = (6R)-5,10-methylenetetrahydrofolyl-(gamma-L-Glu)(n+1) + ADP + phosphate + H(+)</text>
        <dbReference type="Rhea" id="RHEA:51912"/>
        <dbReference type="Rhea" id="RHEA-COMP:13257"/>
        <dbReference type="Rhea" id="RHEA-COMP:13258"/>
        <dbReference type="ChEBI" id="CHEBI:15378"/>
        <dbReference type="ChEBI" id="CHEBI:29985"/>
        <dbReference type="ChEBI" id="CHEBI:30616"/>
        <dbReference type="ChEBI" id="CHEBI:43474"/>
        <dbReference type="ChEBI" id="CHEBI:136572"/>
        <dbReference type="ChEBI" id="CHEBI:456216"/>
        <dbReference type="EC" id="6.3.2.17"/>
    </reaction>
</comment>
<comment type="catalytic activity">
    <reaction evidence="19">
        <text>10-formyltetrahydrofolyl-(gamma-L-Glu)(n) + L-glutamate + ATP = 10-formyltetrahydrofolyl-(gamma-L-Glu)(n+1) + ADP + phosphate + H(+)</text>
        <dbReference type="Rhea" id="RHEA:51904"/>
        <dbReference type="Rhea" id="RHEA-COMP:13088"/>
        <dbReference type="Rhea" id="RHEA-COMP:14300"/>
        <dbReference type="ChEBI" id="CHEBI:15378"/>
        <dbReference type="ChEBI" id="CHEBI:29985"/>
        <dbReference type="ChEBI" id="CHEBI:30616"/>
        <dbReference type="ChEBI" id="CHEBI:43474"/>
        <dbReference type="ChEBI" id="CHEBI:134413"/>
        <dbReference type="ChEBI" id="CHEBI:456216"/>
        <dbReference type="EC" id="6.3.2.17"/>
    </reaction>
</comment>
<dbReference type="InterPro" id="IPR018109">
    <property type="entry name" value="Folylpolyglutamate_synth_CS"/>
</dbReference>
<dbReference type="GO" id="GO:0005524">
    <property type="term" value="F:ATP binding"/>
    <property type="evidence" value="ECO:0007669"/>
    <property type="project" value="UniProtKB-KW"/>
</dbReference>
<evidence type="ECO:0000256" key="19">
    <source>
        <dbReference type="ARBA" id="ARBA00047808"/>
    </source>
</evidence>
<evidence type="ECO:0000256" key="10">
    <source>
        <dbReference type="ARBA" id="ARBA00022723"/>
    </source>
</evidence>
<name>A0AAN4VWC9_9BACT</name>
<evidence type="ECO:0000256" key="18">
    <source>
        <dbReference type="ARBA" id="ARBA00047493"/>
    </source>
</evidence>
<dbReference type="Pfam" id="PF08245">
    <property type="entry name" value="Mur_ligase_M"/>
    <property type="match status" value="1"/>
</dbReference>
<evidence type="ECO:0000256" key="17">
    <source>
        <dbReference type="ARBA" id="ARBA00032510"/>
    </source>
</evidence>
<evidence type="ECO:0000256" key="9">
    <source>
        <dbReference type="ARBA" id="ARBA00022598"/>
    </source>
</evidence>
<dbReference type="InterPro" id="IPR001645">
    <property type="entry name" value="Folylpolyglutamate_synth"/>
</dbReference>
<dbReference type="InterPro" id="IPR004101">
    <property type="entry name" value="Mur_ligase_C"/>
</dbReference>
<dbReference type="InterPro" id="IPR036565">
    <property type="entry name" value="Mur-like_cat_sf"/>
</dbReference>
<evidence type="ECO:0000256" key="16">
    <source>
        <dbReference type="ARBA" id="ARBA00030592"/>
    </source>
</evidence>
<dbReference type="GO" id="GO:0046872">
    <property type="term" value="F:metal ion binding"/>
    <property type="evidence" value="ECO:0007669"/>
    <property type="project" value="UniProtKB-KW"/>
</dbReference>
<keyword evidence="10" id="KW-0479">Metal-binding</keyword>
<comment type="catalytic activity">
    <reaction evidence="18">
        <text>(6S)-5,6,7,8-tetrahydrofolyl-(gamma-L-Glu)(n) + L-glutamate + ATP = (6S)-5,6,7,8-tetrahydrofolyl-(gamma-L-Glu)(n+1) + ADP + phosphate + H(+)</text>
        <dbReference type="Rhea" id="RHEA:10580"/>
        <dbReference type="Rhea" id="RHEA-COMP:14738"/>
        <dbReference type="Rhea" id="RHEA-COMP:14740"/>
        <dbReference type="ChEBI" id="CHEBI:15378"/>
        <dbReference type="ChEBI" id="CHEBI:29985"/>
        <dbReference type="ChEBI" id="CHEBI:30616"/>
        <dbReference type="ChEBI" id="CHEBI:43474"/>
        <dbReference type="ChEBI" id="CHEBI:141005"/>
        <dbReference type="ChEBI" id="CHEBI:456216"/>
        <dbReference type="EC" id="6.3.2.17"/>
    </reaction>
</comment>
<sequence>MDYQQTLDFLYQQLPMYQRQGAVAFKKDLTNTLALCEVLENPHQKFKSIHIAGTNGKGSSSHMLAAILQSAGYKVGLYTSPHLKSFRERIKVNGKEISEEQVVSFVAGMMSEIERIQPSFFEMTVAMAFDHFAKEKVDVAIVEVGLGGRLDSTNVLSPIACLITNIGLDHQAMLGETLTEIAQEKAGIIKEKTPIVVSRKQSEVQEVFEQIAEEKEAPLMFAQDYWKMKAQNGLLFIQSDDEVVAFGVDPELKGDYQKENLLGVMEMVYGLQSIGWEIGLEDIVHGLESVVALTGLKGRWQLLQQDPKMICDTGHNIDGVQMLVKQLSRQTYKQLWMVWGAANDKDLDPILALLPKSAKYLFCQADVPRALKAEELATKAKTHGLVGEVIPSVKEAIAKAKAAADPGDLIFIGGSTFVVAEIEEL</sequence>
<keyword evidence="11 22" id="KW-0547">Nucleotide-binding</keyword>
<dbReference type="EMBL" id="BQKE01000001">
    <property type="protein sequence ID" value="GJM60923.1"/>
    <property type="molecule type" value="Genomic_DNA"/>
</dbReference>
<dbReference type="Proteomes" id="UP001310022">
    <property type="component" value="Unassembled WGS sequence"/>
</dbReference>
<evidence type="ECO:0000256" key="14">
    <source>
        <dbReference type="ARBA" id="ARBA00022909"/>
    </source>
</evidence>
<comment type="function">
    <text evidence="2">Functions in two distinct reactions of the de novo folate biosynthetic pathway. Catalyzes the addition of a glutamate residue to dihydropteroate (7,8-dihydropteroate or H2Pte) to form dihydrofolate (7,8-dihydrofolate monoglutamate or H2Pte-Glu). Also catalyzes successive additions of L-glutamate to tetrahydrofolate or 10-formyltetrahydrofolate or 5,10-methylenetetrahydrofolate, leading to folylpolyglutamate derivatives.</text>
</comment>
<evidence type="ECO:0000256" key="4">
    <source>
        <dbReference type="ARBA" id="ARBA00005150"/>
    </source>
</evidence>
<keyword evidence="9 22" id="KW-0436">Ligase</keyword>
<dbReference type="EC" id="6.3.2.12" evidence="6"/>
<comment type="pathway">
    <text evidence="3">Cofactor biosynthesis; tetrahydrofolate biosynthesis; 7,8-dihydrofolate from 2-amino-4-hydroxy-6-hydroxymethyl-7,8-dihydropteridine diphosphate and 4-aminobenzoate: step 2/2.</text>
</comment>
<keyword evidence="14" id="KW-0289">Folate biosynthesis</keyword>
<comment type="cofactor">
    <cofactor evidence="1">
        <name>Mg(2+)</name>
        <dbReference type="ChEBI" id="CHEBI:18420"/>
    </cofactor>
</comment>
<evidence type="ECO:0000256" key="6">
    <source>
        <dbReference type="ARBA" id="ARBA00013023"/>
    </source>
</evidence>
<comment type="caution">
    <text evidence="25">The sequence shown here is derived from an EMBL/GenBank/DDBJ whole genome shotgun (WGS) entry which is preliminary data.</text>
</comment>
<dbReference type="GO" id="GO:0004326">
    <property type="term" value="F:tetrahydrofolylpolyglutamate synthase activity"/>
    <property type="evidence" value="ECO:0007669"/>
    <property type="project" value="UniProtKB-EC"/>
</dbReference>
<dbReference type="PROSITE" id="PS01012">
    <property type="entry name" value="FOLYLPOLYGLU_SYNT_2"/>
    <property type="match status" value="1"/>
</dbReference>
<evidence type="ECO:0000259" key="23">
    <source>
        <dbReference type="Pfam" id="PF02875"/>
    </source>
</evidence>
<evidence type="ECO:0000256" key="15">
    <source>
        <dbReference type="ARBA" id="ARBA00030048"/>
    </source>
</evidence>
<proteinExistence type="inferred from homology"/>
<evidence type="ECO:0000256" key="22">
    <source>
        <dbReference type="PIRNR" id="PIRNR001563"/>
    </source>
</evidence>
<dbReference type="FunFam" id="3.40.1190.10:FF:000011">
    <property type="entry name" value="Folylpolyglutamate synthase/dihydrofolate synthase"/>
    <property type="match status" value="1"/>
</dbReference>
<evidence type="ECO:0000256" key="2">
    <source>
        <dbReference type="ARBA" id="ARBA00002714"/>
    </source>
</evidence>
<dbReference type="GO" id="GO:0005737">
    <property type="term" value="C:cytoplasm"/>
    <property type="evidence" value="ECO:0007669"/>
    <property type="project" value="TreeGrafter"/>
</dbReference>
<evidence type="ECO:0000256" key="12">
    <source>
        <dbReference type="ARBA" id="ARBA00022840"/>
    </source>
</evidence>
<dbReference type="Gene3D" id="3.40.1190.10">
    <property type="entry name" value="Mur-like, catalytic domain"/>
    <property type="match status" value="1"/>
</dbReference>
<gene>
    <name evidence="25" type="primary">folC</name>
    <name evidence="25" type="ORF">PEDI_14750</name>
</gene>
<dbReference type="SUPFAM" id="SSF53623">
    <property type="entry name" value="MurD-like peptide ligases, catalytic domain"/>
    <property type="match status" value="1"/>
</dbReference>
<evidence type="ECO:0000256" key="1">
    <source>
        <dbReference type="ARBA" id="ARBA00001946"/>
    </source>
</evidence>
<dbReference type="SUPFAM" id="SSF53244">
    <property type="entry name" value="MurD-like peptide ligases, peptide-binding domain"/>
    <property type="match status" value="1"/>
</dbReference>
<evidence type="ECO:0000256" key="11">
    <source>
        <dbReference type="ARBA" id="ARBA00022741"/>
    </source>
</evidence>
<evidence type="ECO:0000313" key="25">
    <source>
        <dbReference type="EMBL" id="GJM60923.1"/>
    </source>
</evidence>
<comment type="similarity">
    <text evidence="5 22">Belongs to the folylpolyglutamate synthase family.</text>
</comment>
<dbReference type="RefSeq" id="WP_338236569.1">
    <property type="nucleotide sequence ID" value="NZ_BQKE01000001.1"/>
</dbReference>
<dbReference type="InterPro" id="IPR013221">
    <property type="entry name" value="Mur_ligase_cen"/>
</dbReference>
<protein>
    <recommendedName>
        <fullName evidence="8">Dihydrofolate synthase/folylpolyglutamate synthase</fullName>
        <ecNumber evidence="6">6.3.2.12</ecNumber>
        <ecNumber evidence="7">6.3.2.17</ecNumber>
    </recommendedName>
    <alternativeName>
        <fullName evidence="17">Folylpoly-gamma-glutamate synthetase-dihydrofolate synthetase</fullName>
    </alternativeName>
    <alternativeName>
        <fullName evidence="15">Folylpolyglutamate synthetase</fullName>
    </alternativeName>
    <alternativeName>
        <fullName evidence="16">Tetrahydrofolylpolyglutamate synthase</fullName>
    </alternativeName>
</protein>
<dbReference type="PIRSF" id="PIRSF001563">
    <property type="entry name" value="Folylpolyglu_synth"/>
    <property type="match status" value="1"/>
</dbReference>
<evidence type="ECO:0000256" key="5">
    <source>
        <dbReference type="ARBA" id="ARBA00008276"/>
    </source>
</evidence>
<dbReference type="Gene3D" id="3.90.190.20">
    <property type="entry name" value="Mur ligase, C-terminal domain"/>
    <property type="match status" value="1"/>
</dbReference>
<keyword evidence="13" id="KW-0460">Magnesium</keyword>
<evidence type="ECO:0000256" key="3">
    <source>
        <dbReference type="ARBA" id="ARBA00004799"/>
    </source>
</evidence>
<dbReference type="AlphaFoldDB" id="A0AAN4VWC9"/>
<dbReference type="InterPro" id="IPR036615">
    <property type="entry name" value="Mur_ligase_C_dom_sf"/>
</dbReference>
<reference evidence="25 26" key="1">
    <citation type="submission" date="2021-12" db="EMBL/GenBank/DDBJ databases">
        <title>Genome sequencing of bacteria with rrn-lacking chromosome and rrn-plasmid.</title>
        <authorList>
            <person name="Anda M."/>
            <person name="Iwasaki W."/>
        </authorList>
    </citation>
    <scope>NUCLEOTIDE SEQUENCE [LARGE SCALE GENOMIC DNA]</scope>
    <source>
        <strain evidence="25 26">NBRC 15940</strain>
    </source>
</reference>
<evidence type="ECO:0000256" key="20">
    <source>
        <dbReference type="ARBA" id="ARBA00049035"/>
    </source>
</evidence>
<comment type="catalytic activity">
    <reaction evidence="21">
        <text>7,8-dihydropteroate + L-glutamate + ATP = 7,8-dihydrofolate + ADP + phosphate + H(+)</text>
        <dbReference type="Rhea" id="RHEA:23584"/>
        <dbReference type="ChEBI" id="CHEBI:15378"/>
        <dbReference type="ChEBI" id="CHEBI:17839"/>
        <dbReference type="ChEBI" id="CHEBI:29985"/>
        <dbReference type="ChEBI" id="CHEBI:30616"/>
        <dbReference type="ChEBI" id="CHEBI:43474"/>
        <dbReference type="ChEBI" id="CHEBI:57451"/>
        <dbReference type="ChEBI" id="CHEBI:456216"/>
        <dbReference type="EC" id="6.3.2.12"/>
    </reaction>
</comment>
<dbReference type="GO" id="GO:0046656">
    <property type="term" value="P:folic acid biosynthetic process"/>
    <property type="evidence" value="ECO:0007669"/>
    <property type="project" value="UniProtKB-KW"/>
</dbReference>
<dbReference type="NCBIfam" id="TIGR01499">
    <property type="entry name" value="folC"/>
    <property type="match status" value="1"/>
</dbReference>
<feature type="domain" description="Mur ligase C-terminal" evidence="23">
    <location>
        <begin position="298"/>
        <end position="415"/>
    </location>
</feature>
<feature type="domain" description="Mur ligase central" evidence="24">
    <location>
        <begin position="51"/>
        <end position="224"/>
    </location>
</feature>
<evidence type="ECO:0000256" key="21">
    <source>
        <dbReference type="ARBA" id="ARBA00049161"/>
    </source>
</evidence>
<dbReference type="GO" id="GO:0008841">
    <property type="term" value="F:dihydrofolate synthase activity"/>
    <property type="evidence" value="ECO:0007669"/>
    <property type="project" value="UniProtKB-EC"/>
</dbReference>